<evidence type="ECO:0000256" key="3">
    <source>
        <dbReference type="ARBA" id="ARBA00022448"/>
    </source>
</evidence>
<dbReference type="InterPro" id="IPR040122">
    <property type="entry name" value="Importin_beta"/>
</dbReference>
<comment type="subcellular location">
    <subcellularLocation>
        <location evidence="2">Cytoplasm</location>
    </subcellularLocation>
    <subcellularLocation>
        <location evidence="1">Nucleus</location>
    </subcellularLocation>
</comment>
<evidence type="ECO:0000256" key="2">
    <source>
        <dbReference type="ARBA" id="ARBA00004496"/>
    </source>
</evidence>
<dbReference type="EMBL" id="VWRR01000011">
    <property type="protein sequence ID" value="KAF6002281.1"/>
    <property type="molecule type" value="Genomic_DNA"/>
</dbReference>
<evidence type="ECO:0000313" key="11">
    <source>
        <dbReference type="EMBL" id="KAF6002281.1"/>
    </source>
</evidence>
<feature type="coiled-coil region" evidence="8">
    <location>
        <begin position="861"/>
        <end position="888"/>
    </location>
</feature>
<protein>
    <recommendedName>
        <fullName evidence="10">TOG domain-containing protein</fullName>
    </recommendedName>
</protein>
<keyword evidence="5" id="KW-0677">Repeat</keyword>
<evidence type="ECO:0000256" key="4">
    <source>
        <dbReference type="ARBA" id="ARBA00022490"/>
    </source>
</evidence>
<gene>
    <name evidence="11" type="ORF">F1559_003800</name>
</gene>
<keyword evidence="7" id="KW-0539">Nucleus</keyword>
<dbReference type="AlphaFoldDB" id="A0A7J7IJ00"/>
<dbReference type="GO" id="GO:0006606">
    <property type="term" value="P:protein import into nucleus"/>
    <property type="evidence" value="ECO:0007669"/>
    <property type="project" value="InterPro"/>
</dbReference>
<keyword evidence="3" id="KW-0813">Transport</keyword>
<dbReference type="SUPFAM" id="SSF48371">
    <property type="entry name" value="ARM repeat"/>
    <property type="match status" value="2"/>
</dbReference>
<dbReference type="GO" id="GO:0005737">
    <property type="term" value="C:cytoplasm"/>
    <property type="evidence" value="ECO:0007669"/>
    <property type="project" value="UniProtKB-SubCell"/>
</dbReference>
<dbReference type="InterPro" id="IPR041653">
    <property type="entry name" value="Importin_rep_4"/>
</dbReference>
<evidence type="ECO:0000256" key="6">
    <source>
        <dbReference type="ARBA" id="ARBA00022927"/>
    </source>
</evidence>
<evidence type="ECO:0000256" key="8">
    <source>
        <dbReference type="SAM" id="Coils"/>
    </source>
</evidence>
<reference evidence="11 12" key="1">
    <citation type="journal article" date="2020" name="J. Phycol.">
        <title>Comparative genome analysis reveals Cyanidiococcus gen. nov., a new extremophilic red algal genus sister to Cyanidioschyzon (Cyanidioschyzonaceae, Rhodophyta).</title>
        <authorList>
            <person name="Liu S.-L."/>
            <person name="Chiang Y.-R."/>
            <person name="Yoon H.S."/>
            <person name="Fu H.-Y."/>
        </authorList>
    </citation>
    <scope>NUCLEOTIDE SEQUENCE [LARGE SCALE GENOMIC DNA]</scope>
    <source>
        <strain evidence="11 12">THAL066</strain>
    </source>
</reference>
<proteinExistence type="predicted"/>
<name>A0A7J7IJ00_9RHOD</name>
<dbReference type="OrthoDB" id="543373at2759"/>
<dbReference type="InterPro" id="IPR011989">
    <property type="entry name" value="ARM-like"/>
</dbReference>
<dbReference type="Gene3D" id="1.25.10.10">
    <property type="entry name" value="Leucine-rich Repeat Variant"/>
    <property type="match status" value="2"/>
</dbReference>
<keyword evidence="8" id="KW-0175">Coiled coil</keyword>
<evidence type="ECO:0000256" key="5">
    <source>
        <dbReference type="ARBA" id="ARBA00022737"/>
    </source>
</evidence>
<evidence type="ECO:0000313" key="12">
    <source>
        <dbReference type="Proteomes" id="UP000530660"/>
    </source>
</evidence>
<dbReference type="GO" id="GO:0005634">
    <property type="term" value="C:nucleus"/>
    <property type="evidence" value="ECO:0007669"/>
    <property type="project" value="UniProtKB-SubCell"/>
</dbReference>
<dbReference type="SMART" id="SM01349">
    <property type="entry name" value="TOG"/>
    <property type="match status" value="1"/>
</dbReference>
<evidence type="ECO:0000259" key="10">
    <source>
        <dbReference type="SMART" id="SM01349"/>
    </source>
</evidence>
<keyword evidence="6" id="KW-0653">Protein transport</keyword>
<dbReference type="PANTHER" id="PTHR10527">
    <property type="entry name" value="IMPORTIN BETA"/>
    <property type="match status" value="1"/>
</dbReference>
<dbReference type="Pfam" id="PF18829">
    <property type="entry name" value="Importin_rep_6"/>
    <property type="match status" value="1"/>
</dbReference>
<dbReference type="InterPro" id="IPR034085">
    <property type="entry name" value="TOG"/>
</dbReference>
<evidence type="ECO:0000256" key="1">
    <source>
        <dbReference type="ARBA" id="ARBA00004123"/>
    </source>
</evidence>
<dbReference type="Proteomes" id="UP000530660">
    <property type="component" value="Unassembled WGS sequence"/>
</dbReference>
<accession>A0A7J7IJ00</accession>
<feature type="domain" description="TOG" evidence="10">
    <location>
        <begin position="388"/>
        <end position="624"/>
    </location>
</feature>
<keyword evidence="12" id="KW-1185">Reference proteome</keyword>
<dbReference type="InterPro" id="IPR041389">
    <property type="entry name" value="Importin_rep_6"/>
</dbReference>
<evidence type="ECO:0000256" key="9">
    <source>
        <dbReference type="SAM" id="MobiDB-lite"/>
    </source>
</evidence>
<dbReference type="Pfam" id="PF25780">
    <property type="entry name" value="TPR_IPO5"/>
    <property type="match status" value="1"/>
</dbReference>
<feature type="region of interest" description="Disordered" evidence="9">
    <location>
        <begin position="930"/>
        <end position="961"/>
    </location>
</feature>
<dbReference type="InterPro" id="IPR057672">
    <property type="entry name" value="TPR_IPO4/5"/>
</dbReference>
<organism evidence="11 12">
    <name type="scientific">Cyanidiococcus yangmingshanensis</name>
    <dbReference type="NCBI Taxonomy" id="2690220"/>
    <lineage>
        <taxon>Eukaryota</taxon>
        <taxon>Rhodophyta</taxon>
        <taxon>Bangiophyceae</taxon>
        <taxon>Cyanidiales</taxon>
        <taxon>Cyanidiaceae</taxon>
        <taxon>Cyanidiococcus</taxon>
    </lineage>
</organism>
<comment type="caution">
    <text evidence="11">The sequence shown here is derived from an EMBL/GenBank/DDBJ whole genome shotgun (WGS) entry which is preliminary data.</text>
</comment>
<dbReference type="Pfam" id="PF25574">
    <property type="entry name" value="TPR_IMB1"/>
    <property type="match status" value="1"/>
</dbReference>
<evidence type="ECO:0000256" key="7">
    <source>
        <dbReference type="ARBA" id="ARBA00023242"/>
    </source>
</evidence>
<sequence>MSSGQAVPTLTGEIVQVLYKLQSPDTVVIREAESRFDELVTGEPVATYDVLTHVSTAPASALGLADAASAVALRSSAAVLLRQRIVALESAALTAGSLDVIATARQRLLLALQSDSSAEYTTSELRKICSAVATLGGVAIAASDGTDDGESGKRVAPWPELFNVVYALAASPMTRQRAVGLNLLAGLIDYLDDDTLRPHMQHLHEILRVALADADAEVREHATGTLRAILETADSKHCLLFTDLVPLLFSSIEASLSADNEEDARKSIEEVIEMLQSEPRLFRDHFGTMASAMLALVGNAALEDETRQIALEFLTVCAEHLRSSTRRNPQFVEQLVPACMQMMTELEDDKEWYEKDSITGPENEDGDGDAEYTNVDAAQGSLDRIAIALGGKTVLPVASRWIQEFLQRGDDWRFRHAAIMTINQIGEGCEKQMERQLGDVIELVVSATTDAHPRVRWAAINCIGQMSTDFGGVLQRKYHARVLPTLIHSMDDGCNRVRSHAAAALINFCDEASSSALTPYLDAVVSKLIALLNSNSRLALEQAMTAVAAVAGCVGTAFSKYYDDFMPPLKNLLRQTSAGDKRNRLLRSKTMECMTLIGVAVGADRFRADADEIMQILVSNQMSMQFDADDPQIGYMMQAYARICQSLGELFVPYLPYVLPALCEMARMKPDIQLFPGKDEDTSEDFSGLQEAAGVASEAEASRTPDGYATVDFGNKKLGIRTSSLDDRATAVSILASFASELKGALFPYLMDITQIMVENLGFWYHDECRQFAADAIPDLVSCASEHFAAQGDVERTRGAVQEIVNFFLPKLCDAARNEPEVEVQSSMVEALCSMIERAGSGVLDAQQCIQVARFVIDILLERQDRVRERLLSQAEDYELDDEELRNLQEEDQWDDDVLVGCGDTVRAALEHDGSNGFITAFETLLEPTAQSSDDDDDEHATPATGPTEPRVNPASASTTPPQTYSLASLFASMLSQERSATERSVALSTWAAWLRYGGPRGLAYLPQVFPAFAAYLKDTEPQVQEAAAYGIRICAECTDPQLFTNLDRTYHIVQALEQIVRDRNARDDEDTEKAADNAASALLRIAMHQPHCLSSAAPLKSVLQYLPVQVDVQEADSVINALIHLLQHPGILGKHAPMDTITFLIARQVAVAEDALEEPTLGLARQVFMRMPPAVLKQLLQHLASTNAEEYETFRRLIPIDTNQLQ</sequence>
<keyword evidence="4" id="KW-0963">Cytoplasm</keyword>
<dbReference type="InterPro" id="IPR016024">
    <property type="entry name" value="ARM-type_fold"/>
</dbReference>
<dbReference type="Pfam" id="PF18808">
    <property type="entry name" value="Importin_rep_4"/>
    <property type="match status" value="1"/>
</dbReference>
<dbReference type="InterPro" id="IPR058584">
    <property type="entry name" value="IMB1_TNPO1-like_TPR"/>
</dbReference>